<sequence>MNLAATATTEAHIAPPGQPLPTGSLPGTDLTLED</sequence>
<proteinExistence type="predicted"/>
<keyword evidence="3" id="KW-1185">Reference proteome</keyword>
<evidence type="ECO:0000313" key="3">
    <source>
        <dbReference type="Proteomes" id="UP001236806"/>
    </source>
</evidence>
<accession>A0ABU0PH54</accession>
<feature type="region of interest" description="Disordered" evidence="1">
    <location>
        <begin position="1"/>
        <end position="34"/>
    </location>
</feature>
<reference evidence="2 3" key="1">
    <citation type="submission" date="2023-07" db="EMBL/GenBank/DDBJ databases">
        <title>Comparative genomics of wheat-associated soil bacteria to identify genetic determinants of phenazine resistance.</title>
        <authorList>
            <person name="Mouncey N."/>
        </authorList>
    </citation>
    <scope>NUCLEOTIDE SEQUENCE [LARGE SCALE GENOMIC DNA]</scope>
    <source>
        <strain evidence="2 3">W1I3</strain>
    </source>
</reference>
<gene>
    <name evidence="2" type="ORF">QFZ36_000180</name>
</gene>
<evidence type="ECO:0000313" key="2">
    <source>
        <dbReference type="EMBL" id="MDQ0672619.1"/>
    </source>
</evidence>
<protein>
    <submittedName>
        <fullName evidence="2">Uncharacterized protein</fullName>
    </submittedName>
</protein>
<evidence type="ECO:0000256" key="1">
    <source>
        <dbReference type="SAM" id="MobiDB-lite"/>
    </source>
</evidence>
<dbReference type="Proteomes" id="UP001236806">
    <property type="component" value="Unassembled WGS sequence"/>
</dbReference>
<name>A0ABU0PH54_9MICC</name>
<organism evidence="2 3">
    <name type="scientific">Pseudarthrobacter siccitolerans</name>
    <dbReference type="NCBI Taxonomy" id="861266"/>
    <lineage>
        <taxon>Bacteria</taxon>
        <taxon>Bacillati</taxon>
        <taxon>Actinomycetota</taxon>
        <taxon>Actinomycetes</taxon>
        <taxon>Micrococcales</taxon>
        <taxon>Micrococcaceae</taxon>
        <taxon>Pseudarthrobacter</taxon>
    </lineage>
</organism>
<comment type="caution">
    <text evidence="2">The sequence shown here is derived from an EMBL/GenBank/DDBJ whole genome shotgun (WGS) entry which is preliminary data.</text>
</comment>
<dbReference type="EMBL" id="JAUSXB010000001">
    <property type="protein sequence ID" value="MDQ0672619.1"/>
    <property type="molecule type" value="Genomic_DNA"/>
</dbReference>